<dbReference type="SUPFAM" id="SSF48371">
    <property type="entry name" value="ARM repeat"/>
    <property type="match status" value="1"/>
</dbReference>
<evidence type="ECO:0000313" key="1">
    <source>
        <dbReference type="EMBL" id="TNJ65149.1"/>
    </source>
</evidence>
<keyword evidence="2" id="KW-1185">Reference proteome</keyword>
<accession>A0A5C4T9T1</accession>
<dbReference type="InterPro" id="IPR016024">
    <property type="entry name" value="ARM-type_fold"/>
</dbReference>
<dbReference type="EMBL" id="VDCQ01000021">
    <property type="protein sequence ID" value="TNJ65149.1"/>
    <property type="molecule type" value="Genomic_DNA"/>
</dbReference>
<protein>
    <recommendedName>
        <fullName evidence="3">HEAT repeat domain-containing protein</fullName>
    </recommendedName>
</protein>
<dbReference type="RefSeq" id="WP_139603273.1">
    <property type="nucleotide sequence ID" value="NZ_VDCQ01000021.1"/>
</dbReference>
<evidence type="ECO:0000313" key="2">
    <source>
        <dbReference type="Proteomes" id="UP000307943"/>
    </source>
</evidence>
<evidence type="ECO:0008006" key="3">
    <source>
        <dbReference type="Google" id="ProtNLM"/>
    </source>
</evidence>
<sequence length="210" mass="22790">MSLVTQLSSQVGDRTEEANRAAAERCLEHPELLGEIAEPLAGKDAALIGDCAEVMTKVAERRPALVVPYFAQLTELLSHKTTRVRWEAMHALALIAELAPERAAALLPRLEQLIRKDPSTIVRDYAIDALGQTAKAGADLAQRSYPLLREALTAWEGKHAGRALNGLREVVGQAPRLALEAMQIGHDYAEHAKPTVRKAAKALVKAAERA</sequence>
<name>A0A5C4T9T1_9BACL</name>
<dbReference type="Proteomes" id="UP000307943">
    <property type="component" value="Unassembled WGS sequence"/>
</dbReference>
<dbReference type="Gene3D" id="1.25.10.10">
    <property type="entry name" value="Leucine-rich Repeat Variant"/>
    <property type="match status" value="1"/>
</dbReference>
<organism evidence="1 2">
    <name type="scientific">Paenibacillus hemerocallicola</name>
    <dbReference type="NCBI Taxonomy" id="1172614"/>
    <lineage>
        <taxon>Bacteria</taxon>
        <taxon>Bacillati</taxon>
        <taxon>Bacillota</taxon>
        <taxon>Bacilli</taxon>
        <taxon>Bacillales</taxon>
        <taxon>Paenibacillaceae</taxon>
        <taxon>Paenibacillus</taxon>
    </lineage>
</organism>
<gene>
    <name evidence="1" type="ORF">FE784_16240</name>
</gene>
<dbReference type="AlphaFoldDB" id="A0A5C4T9T1"/>
<dbReference type="InterPro" id="IPR011989">
    <property type="entry name" value="ARM-like"/>
</dbReference>
<comment type="caution">
    <text evidence="1">The sequence shown here is derived from an EMBL/GenBank/DDBJ whole genome shotgun (WGS) entry which is preliminary data.</text>
</comment>
<reference evidence="1 2" key="1">
    <citation type="submission" date="2019-05" db="EMBL/GenBank/DDBJ databases">
        <title>We sequenced the genome of Paenibacillus hemerocallicola KCTC 33185 for further insight into its adaptation and study the phylogeny of Paenibacillus.</title>
        <authorList>
            <person name="Narsing Rao M.P."/>
        </authorList>
    </citation>
    <scope>NUCLEOTIDE SEQUENCE [LARGE SCALE GENOMIC DNA]</scope>
    <source>
        <strain evidence="1 2">KCTC 33185</strain>
    </source>
</reference>
<dbReference type="Pfam" id="PF13513">
    <property type="entry name" value="HEAT_EZ"/>
    <property type="match status" value="1"/>
</dbReference>
<proteinExistence type="predicted"/>
<dbReference type="OrthoDB" id="2381793at2"/>